<keyword evidence="1" id="KW-0378">Hydrolase</keyword>
<dbReference type="AlphaFoldDB" id="A0AB33Z1C1"/>
<comment type="caution">
    <text evidence="1">The sequence shown here is derived from an EMBL/GenBank/DDBJ whole genome shotgun (WGS) entry which is preliminary data.</text>
</comment>
<gene>
    <name evidence="1" type="ORF">L196_07826</name>
</gene>
<keyword evidence="1" id="KW-0540">Nuclease</keyword>
<evidence type="ECO:0000313" key="2">
    <source>
        <dbReference type="Proteomes" id="UP000015462"/>
    </source>
</evidence>
<dbReference type="GO" id="GO:0004519">
    <property type="term" value="F:endonuclease activity"/>
    <property type="evidence" value="ECO:0007669"/>
    <property type="project" value="UniProtKB-KW"/>
</dbReference>
<proteinExistence type="predicted"/>
<name>A0AB33Z1C1_9GAMM</name>
<dbReference type="InterPro" id="IPR017143">
    <property type="entry name" value="UCP037225"/>
</dbReference>
<protein>
    <submittedName>
        <fullName evidence="1">Restriction endonuclease</fullName>
    </submittedName>
</protein>
<dbReference type="Proteomes" id="UP000015462">
    <property type="component" value="Unassembled WGS sequence"/>
</dbReference>
<keyword evidence="2" id="KW-1185">Reference proteome</keyword>
<dbReference type="RefSeq" id="WP_016390560.1">
    <property type="nucleotide sequence ID" value="NZ_KE646808.1"/>
</dbReference>
<keyword evidence="1" id="KW-0255">Endonuclease</keyword>
<organism evidence="1 2">
    <name type="scientific">Cycloclasticus pugetii</name>
    <dbReference type="NCBI Taxonomy" id="34068"/>
    <lineage>
        <taxon>Bacteria</taxon>
        <taxon>Pseudomonadati</taxon>
        <taxon>Pseudomonadota</taxon>
        <taxon>Gammaproteobacteria</taxon>
        <taxon>Thiotrichales</taxon>
        <taxon>Piscirickettsiaceae</taxon>
        <taxon>Cycloclasticus</taxon>
    </lineage>
</organism>
<accession>A0AB33Z1C1</accession>
<dbReference type="PIRSF" id="PIRSF037225">
    <property type="entry name" value="UCP037225"/>
    <property type="match status" value="1"/>
</dbReference>
<dbReference type="Pfam" id="PF14255">
    <property type="entry name" value="Zn_ribbon_21"/>
    <property type="match status" value="1"/>
</dbReference>
<evidence type="ECO:0000313" key="1">
    <source>
        <dbReference type="EMBL" id="EPD12761.1"/>
    </source>
</evidence>
<dbReference type="EMBL" id="ASHL01000006">
    <property type="protein sequence ID" value="EPD12761.1"/>
    <property type="molecule type" value="Genomic_DNA"/>
</dbReference>
<sequence length="65" mass="7354">MNELLINKTYSCPYCGERIDTFIDTSQGNHQTVEDCCVCCRPIELNIEIDISSQEVNLTAHTDSE</sequence>
<reference evidence="1 2" key="1">
    <citation type="journal article" date="2013" name="Genome Announc.">
        <title>Genome Sequence of the Pyrene- and Fluoranthene-Degrading Bacterium Cycloclasticus sp. Strain PY97M.</title>
        <authorList>
            <person name="Cui Z."/>
            <person name="Xu G."/>
            <person name="Li Q."/>
            <person name="Gao W."/>
            <person name="Zheng L."/>
        </authorList>
    </citation>
    <scope>NUCLEOTIDE SEQUENCE [LARGE SCALE GENOMIC DNA]</scope>
    <source>
        <strain evidence="1 2">PY97M</strain>
    </source>
</reference>
<dbReference type="InterPro" id="IPR025990">
    <property type="entry name" value="zinc_ribbon_bacterial"/>
</dbReference>